<dbReference type="NCBIfam" id="NF041887">
    <property type="entry name" value="Rmf_like_phage"/>
    <property type="match status" value="1"/>
</dbReference>
<accession>A0A2N8PJA0</accession>
<dbReference type="EMBL" id="LJSN01000002">
    <property type="protein sequence ID" value="PNE41091.1"/>
    <property type="molecule type" value="Genomic_DNA"/>
</dbReference>
<evidence type="ECO:0000313" key="1">
    <source>
        <dbReference type="EMBL" id="PNE41091.1"/>
    </source>
</evidence>
<protein>
    <submittedName>
        <fullName evidence="1">Uncharacterized protein</fullName>
    </submittedName>
</protein>
<dbReference type="InterPro" id="IPR007040">
    <property type="entry name" value="Ribosome_modulation_factor"/>
</dbReference>
<evidence type="ECO:0000313" key="2">
    <source>
        <dbReference type="Proteomes" id="UP000236047"/>
    </source>
</evidence>
<sequence length="61" mass="6379">MGARGGLVRAINAGATAGRSGDPVTACPFPSGDLRRSVWVRGCAKTMRLPDEQHEQEQAAA</sequence>
<dbReference type="Pfam" id="PF04957">
    <property type="entry name" value="RMF"/>
    <property type="match status" value="1"/>
</dbReference>
<comment type="caution">
    <text evidence="1">The sequence shown here is derived from an EMBL/GenBank/DDBJ whole genome shotgun (WGS) entry which is preliminary data.</text>
</comment>
<gene>
    <name evidence="1" type="ORF">AOB60_10205</name>
</gene>
<dbReference type="NCBIfam" id="NF041886">
    <property type="entry name" value="Rmf_CrpP_fam"/>
    <property type="match status" value="1"/>
</dbReference>
<dbReference type="Proteomes" id="UP000236047">
    <property type="component" value="Unassembled WGS sequence"/>
</dbReference>
<dbReference type="AlphaFoldDB" id="A0A2N8PJA0"/>
<organism evidence="1 2">
    <name type="scientific">Streptomyces noursei</name>
    <name type="common">Streptomyces albulus</name>
    <dbReference type="NCBI Taxonomy" id="1971"/>
    <lineage>
        <taxon>Bacteria</taxon>
        <taxon>Bacillati</taxon>
        <taxon>Actinomycetota</taxon>
        <taxon>Actinomycetes</taxon>
        <taxon>Kitasatosporales</taxon>
        <taxon>Streptomycetaceae</taxon>
        <taxon>Streptomyces</taxon>
    </lineage>
</organism>
<name>A0A2N8PJA0_STRNR</name>
<keyword evidence="2" id="KW-1185">Reference proteome</keyword>
<proteinExistence type="predicted"/>
<reference evidence="2" key="1">
    <citation type="submission" date="2015-09" db="EMBL/GenBank/DDBJ databases">
        <authorList>
            <person name="Graham D.E."/>
            <person name="Mahan K.M."/>
            <person name="Klingeman D.M."/>
            <person name="Fida T."/>
            <person name="Giannone R.J."/>
            <person name="Hettich R.L."/>
            <person name="Parry R.J."/>
            <person name="Spain J.C."/>
        </authorList>
    </citation>
    <scope>NUCLEOTIDE SEQUENCE [LARGE SCALE GENOMIC DNA]</scope>
    <source>
        <strain evidence="2">JCM 4701</strain>
    </source>
</reference>